<dbReference type="PANTHER" id="PTHR24012">
    <property type="entry name" value="RNA BINDING PROTEIN"/>
    <property type="match status" value="1"/>
</dbReference>
<sequence>MQPIIAESFSPLQSGAALQQQSSSNSNNRLIVNYLPPTVTEAQLRDMFAPFGTIVGCHLMTDKHTRASLCYGFVEYESEGDVKTAIEAMNGRQMENKRLKVSVARPKSSEIVNANLYISGLNRETTKEQIEAVFGPHGSLIDCHLLLNEAGESKGVAFVRFSTHTEAEDAINTINGTAPFGDGKTINVKFAETPQQKQQRLSGFPGAVPQGRFGFVRQPQMYPAAPQMAAAPGLVNPLQQLMAAQLIQQQQAAAQAAATGTSAAAAAQPQLAAIQQAALLQLSGGNPVLANPALIQQSLLALAAASQSADITSAPPHPTQQNHALSSRRLDTAAAAAAANPAASFGGMSPLAAAMKPAVPAASVLPSAAIPGGAPTTLFVYNLPPEADESYVLRLFSTYGQVTNAKVIRDPATQAPKGYGFVNFLRHEDALLAIQSTNGRALSTHPGRTLQVSFKTEKQRF</sequence>
<protein>
    <submittedName>
        <fullName evidence="5">CRE-EXC-7 protein</fullName>
    </submittedName>
</protein>
<evidence type="ECO:0000259" key="4">
    <source>
        <dbReference type="PROSITE" id="PS50102"/>
    </source>
</evidence>
<evidence type="ECO:0000313" key="5">
    <source>
        <dbReference type="EMBL" id="KAJ4459402.1"/>
    </source>
</evidence>
<dbReference type="InterPro" id="IPR002343">
    <property type="entry name" value="Hud_Sxl_RNA"/>
</dbReference>
<dbReference type="InterPro" id="IPR000504">
    <property type="entry name" value="RRM_dom"/>
</dbReference>
<dbReference type="Proteomes" id="UP001141327">
    <property type="component" value="Unassembled WGS sequence"/>
</dbReference>
<feature type="domain" description="RRM" evidence="4">
    <location>
        <begin position="114"/>
        <end position="193"/>
    </location>
</feature>
<dbReference type="PRINTS" id="PR00961">
    <property type="entry name" value="HUDSXLRNA"/>
</dbReference>
<proteinExistence type="predicted"/>
<evidence type="ECO:0000256" key="3">
    <source>
        <dbReference type="PROSITE-ProRule" id="PRU00176"/>
    </source>
</evidence>
<organism evidence="5 6">
    <name type="scientific">Paratrimastix pyriformis</name>
    <dbReference type="NCBI Taxonomy" id="342808"/>
    <lineage>
        <taxon>Eukaryota</taxon>
        <taxon>Metamonada</taxon>
        <taxon>Preaxostyla</taxon>
        <taxon>Paratrimastigidae</taxon>
        <taxon>Paratrimastix</taxon>
    </lineage>
</organism>
<dbReference type="SMART" id="SM00360">
    <property type="entry name" value="RRM"/>
    <property type="match status" value="3"/>
</dbReference>
<comment type="caution">
    <text evidence="5">The sequence shown here is derived from an EMBL/GenBank/DDBJ whole genome shotgun (WGS) entry which is preliminary data.</text>
</comment>
<keyword evidence="1" id="KW-0677">Repeat</keyword>
<dbReference type="SUPFAM" id="SSF54928">
    <property type="entry name" value="RNA-binding domain, RBD"/>
    <property type="match status" value="3"/>
</dbReference>
<dbReference type="InterPro" id="IPR035979">
    <property type="entry name" value="RBD_domain_sf"/>
</dbReference>
<feature type="domain" description="RRM" evidence="4">
    <location>
        <begin position="28"/>
        <end position="106"/>
    </location>
</feature>
<gene>
    <name evidence="5" type="ORF">PAPYR_4709</name>
</gene>
<evidence type="ECO:0000256" key="1">
    <source>
        <dbReference type="ARBA" id="ARBA00022737"/>
    </source>
</evidence>
<evidence type="ECO:0000313" key="6">
    <source>
        <dbReference type="Proteomes" id="UP001141327"/>
    </source>
</evidence>
<reference evidence="5" key="1">
    <citation type="journal article" date="2022" name="bioRxiv">
        <title>Genomics of Preaxostyla Flagellates Illuminates Evolutionary Transitions and the Path Towards Mitochondrial Loss.</title>
        <authorList>
            <person name="Novak L.V.F."/>
            <person name="Treitli S.C."/>
            <person name="Pyrih J."/>
            <person name="Halakuc P."/>
            <person name="Pipaliya S.V."/>
            <person name="Vacek V."/>
            <person name="Brzon O."/>
            <person name="Soukal P."/>
            <person name="Eme L."/>
            <person name="Dacks J.B."/>
            <person name="Karnkowska A."/>
            <person name="Elias M."/>
            <person name="Hampl V."/>
        </authorList>
    </citation>
    <scope>NUCLEOTIDE SEQUENCE</scope>
    <source>
        <strain evidence="5">RCP-MX</strain>
    </source>
</reference>
<dbReference type="Gene3D" id="3.30.70.330">
    <property type="match status" value="3"/>
</dbReference>
<dbReference type="InterPro" id="IPR012677">
    <property type="entry name" value="Nucleotide-bd_a/b_plait_sf"/>
</dbReference>
<name>A0ABQ8UJL3_9EUKA</name>
<dbReference type="PROSITE" id="PS50102">
    <property type="entry name" value="RRM"/>
    <property type="match status" value="3"/>
</dbReference>
<keyword evidence="6" id="KW-1185">Reference proteome</keyword>
<accession>A0ABQ8UJL3</accession>
<keyword evidence="2 3" id="KW-0694">RNA-binding</keyword>
<dbReference type="Pfam" id="PF00076">
    <property type="entry name" value="RRM_1"/>
    <property type="match status" value="3"/>
</dbReference>
<feature type="domain" description="RRM" evidence="4">
    <location>
        <begin position="376"/>
        <end position="457"/>
    </location>
</feature>
<dbReference type="EMBL" id="JAPMOS010000020">
    <property type="protein sequence ID" value="KAJ4459402.1"/>
    <property type="molecule type" value="Genomic_DNA"/>
</dbReference>
<evidence type="ECO:0000256" key="2">
    <source>
        <dbReference type="ARBA" id="ARBA00022884"/>
    </source>
</evidence>